<organism evidence="1 2">
    <name type="scientific">Claviceps pusilla</name>
    <dbReference type="NCBI Taxonomy" id="123648"/>
    <lineage>
        <taxon>Eukaryota</taxon>
        <taxon>Fungi</taxon>
        <taxon>Dikarya</taxon>
        <taxon>Ascomycota</taxon>
        <taxon>Pezizomycotina</taxon>
        <taxon>Sordariomycetes</taxon>
        <taxon>Hypocreomycetidae</taxon>
        <taxon>Hypocreales</taxon>
        <taxon>Clavicipitaceae</taxon>
        <taxon>Claviceps</taxon>
    </lineage>
</organism>
<reference evidence="1" key="1">
    <citation type="journal article" date="2020" name="bioRxiv">
        <title>Whole genome comparisons of ergot fungi reveals the divergence and evolution of species within the genus Claviceps are the result of varying mechanisms driving genome evolution and host range expansion.</title>
        <authorList>
            <person name="Wyka S.A."/>
            <person name="Mondo S.J."/>
            <person name="Liu M."/>
            <person name="Dettman J."/>
            <person name="Nalam V."/>
            <person name="Broders K.D."/>
        </authorList>
    </citation>
    <scope>NUCLEOTIDE SEQUENCE</scope>
    <source>
        <strain evidence="1">CCC 602</strain>
    </source>
</reference>
<gene>
    <name evidence="1" type="ORF">E4U43_003772</name>
</gene>
<sequence>MAAALNATLSSSYQQMHQMYMMVSTFEAVIGCCSILTDADLQEVGPLSDGRQATRK</sequence>
<dbReference type="Proteomes" id="UP000748025">
    <property type="component" value="Unassembled WGS sequence"/>
</dbReference>
<comment type="caution">
    <text evidence="1">The sequence shown here is derived from an EMBL/GenBank/DDBJ whole genome shotgun (WGS) entry which is preliminary data.</text>
</comment>
<accession>A0A9P7NGW5</accession>
<proteinExistence type="predicted"/>
<evidence type="ECO:0000313" key="1">
    <source>
        <dbReference type="EMBL" id="KAG6018323.1"/>
    </source>
</evidence>
<dbReference type="EMBL" id="SRPW01000025">
    <property type="protein sequence ID" value="KAG6018323.1"/>
    <property type="molecule type" value="Genomic_DNA"/>
</dbReference>
<dbReference type="AlphaFoldDB" id="A0A9P7NGW5"/>
<evidence type="ECO:0000313" key="2">
    <source>
        <dbReference type="Proteomes" id="UP000748025"/>
    </source>
</evidence>
<name>A0A9P7NGW5_9HYPO</name>
<keyword evidence="2" id="KW-1185">Reference proteome</keyword>
<protein>
    <submittedName>
        <fullName evidence="1">Uncharacterized protein</fullName>
    </submittedName>
</protein>